<evidence type="ECO:0000313" key="1">
    <source>
        <dbReference type="EMBL" id="KAK7392426.1"/>
    </source>
</evidence>
<gene>
    <name evidence="1" type="ORF">VNO78_20865</name>
</gene>
<name>A0AAN9SAQ5_PSOTE</name>
<organism evidence="1 2">
    <name type="scientific">Psophocarpus tetragonolobus</name>
    <name type="common">Winged bean</name>
    <name type="synonym">Dolichos tetragonolobus</name>
    <dbReference type="NCBI Taxonomy" id="3891"/>
    <lineage>
        <taxon>Eukaryota</taxon>
        <taxon>Viridiplantae</taxon>
        <taxon>Streptophyta</taxon>
        <taxon>Embryophyta</taxon>
        <taxon>Tracheophyta</taxon>
        <taxon>Spermatophyta</taxon>
        <taxon>Magnoliopsida</taxon>
        <taxon>eudicotyledons</taxon>
        <taxon>Gunneridae</taxon>
        <taxon>Pentapetalae</taxon>
        <taxon>rosids</taxon>
        <taxon>fabids</taxon>
        <taxon>Fabales</taxon>
        <taxon>Fabaceae</taxon>
        <taxon>Papilionoideae</taxon>
        <taxon>50 kb inversion clade</taxon>
        <taxon>NPAAA clade</taxon>
        <taxon>indigoferoid/millettioid clade</taxon>
        <taxon>Phaseoleae</taxon>
        <taxon>Psophocarpus</taxon>
    </lineage>
</organism>
<protein>
    <submittedName>
        <fullName evidence="1">Uncharacterized protein</fullName>
    </submittedName>
</protein>
<dbReference type="AlphaFoldDB" id="A0AAN9SAQ5"/>
<proteinExistence type="predicted"/>
<dbReference type="Proteomes" id="UP001386955">
    <property type="component" value="Unassembled WGS sequence"/>
</dbReference>
<keyword evidence="2" id="KW-1185">Reference proteome</keyword>
<sequence>MFGFWNFDWSDHNSCRKIMSHDSKRVIKCHMEDNGMKQEGRSQTWNFSHPKIKIENSSKHRSHADAAKCGG</sequence>
<reference evidence="1 2" key="1">
    <citation type="submission" date="2024-01" db="EMBL/GenBank/DDBJ databases">
        <title>The genomes of 5 underutilized Papilionoideae crops provide insights into root nodulation and disease resistanc.</title>
        <authorList>
            <person name="Jiang F."/>
        </authorList>
    </citation>
    <scope>NUCLEOTIDE SEQUENCE [LARGE SCALE GENOMIC DNA]</scope>
    <source>
        <strain evidence="1">DUOXIRENSHENG_FW03</strain>
        <tissue evidence="1">Leaves</tissue>
    </source>
</reference>
<accession>A0AAN9SAQ5</accession>
<comment type="caution">
    <text evidence="1">The sequence shown here is derived from an EMBL/GenBank/DDBJ whole genome shotgun (WGS) entry which is preliminary data.</text>
</comment>
<evidence type="ECO:0000313" key="2">
    <source>
        <dbReference type="Proteomes" id="UP001386955"/>
    </source>
</evidence>
<dbReference type="EMBL" id="JAYMYS010000005">
    <property type="protein sequence ID" value="KAK7392426.1"/>
    <property type="molecule type" value="Genomic_DNA"/>
</dbReference>